<dbReference type="SUPFAM" id="SSF53474">
    <property type="entry name" value="alpha/beta-Hydrolases"/>
    <property type="match status" value="1"/>
</dbReference>
<accession>A0A2M6UCX7</accession>
<dbReference type="InterPro" id="IPR050266">
    <property type="entry name" value="AB_hydrolase_sf"/>
</dbReference>
<dbReference type="InterPro" id="IPR029058">
    <property type="entry name" value="AB_hydrolase_fold"/>
</dbReference>
<dbReference type="AlphaFoldDB" id="A0A2M6UCX7"/>
<comment type="caution">
    <text evidence="2">The sequence shown here is derived from an EMBL/GenBank/DDBJ whole genome shotgun (WGS) entry which is preliminary data.</text>
</comment>
<reference evidence="2 3" key="1">
    <citation type="submission" date="2015-06" db="EMBL/GenBank/DDBJ databases">
        <title>Comparative genome analysis of nirS-carrying Bradyrhizobium sp. strains.</title>
        <authorList>
            <person name="Ishii S."/>
            <person name="Jang J."/>
            <person name="Nishizawa T."/>
            <person name="Senoo K."/>
        </authorList>
    </citation>
    <scope>NUCLEOTIDE SEQUENCE [LARGE SCALE GENOMIC DNA]</scope>
    <source>
        <strain evidence="2 3">TSA1</strain>
    </source>
</reference>
<keyword evidence="3" id="KW-1185">Reference proteome</keyword>
<dbReference type="GO" id="GO:0016787">
    <property type="term" value="F:hydrolase activity"/>
    <property type="evidence" value="ECO:0007669"/>
    <property type="project" value="UniProtKB-KW"/>
</dbReference>
<gene>
    <name evidence="2" type="ORF">TSA1_17655</name>
</gene>
<sequence>MALARTRSHSLSSDYVVALQRHPLLATFAAAASLLGVAAIVNQRLARKAERDNPPRGQFLDIDGARLHYVERGEGRPLVLLHGNGSMIQDFDSSGLIDLAANGYRVIVFDRPGFGHSSRPRNVIWTPEAQADLIRKALDRIGVKQAIVLGHSWGASVALALAIRHPSRVEALVLASGYYFPTARADVTASSVSAMPGVGDAISHTISPILSRMLWPAMLHKMFGPRSVPDKFDGFPKEMAVRPSQMRASAAEAALMIPAALESSKTYDQIDIPTIIIAGDEDRLIDINEQSVRLHGEIKHSKLHRIAGAGHMIQQSATTQLMAAIDEAAAATGMGGNAPHMFAKA</sequence>
<dbReference type="InterPro" id="IPR000073">
    <property type="entry name" value="AB_hydrolase_1"/>
</dbReference>
<evidence type="ECO:0000313" key="2">
    <source>
        <dbReference type="EMBL" id="PIT02381.1"/>
    </source>
</evidence>
<dbReference type="GO" id="GO:0016020">
    <property type="term" value="C:membrane"/>
    <property type="evidence" value="ECO:0007669"/>
    <property type="project" value="TreeGrafter"/>
</dbReference>
<dbReference type="PRINTS" id="PR00412">
    <property type="entry name" value="EPOXHYDRLASE"/>
</dbReference>
<dbReference type="Gene3D" id="3.40.50.1820">
    <property type="entry name" value="alpha/beta hydrolase"/>
    <property type="match status" value="1"/>
</dbReference>
<dbReference type="PRINTS" id="PR00111">
    <property type="entry name" value="ABHYDROLASE"/>
</dbReference>
<dbReference type="EMBL" id="LFJC01000003">
    <property type="protein sequence ID" value="PIT02381.1"/>
    <property type="molecule type" value="Genomic_DNA"/>
</dbReference>
<dbReference type="PANTHER" id="PTHR43798">
    <property type="entry name" value="MONOACYLGLYCEROL LIPASE"/>
    <property type="match status" value="1"/>
</dbReference>
<organism evidence="2 3">
    <name type="scientific">Bradyrhizobium nitroreducens</name>
    <dbReference type="NCBI Taxonomy" id="709803"/>
    <lineage>
        <taxon>Bacteria</taxon>
        <taxon>Pseudomonadati</taxon>
        <taxon>Pseudomonadota</taxon>
        <taxon>Alphaproteobacteria</taxon>
        <taxon>Hyphomicrobiales</taxon>
        <taxon>Nitrobacteraceae</taxon>
        <taxon>Bradyrhizobium</taxon>
    </lineage>
</organism>
<proteinExistence type="predicted"/>
<dbReference type="Pfam" id="PF00561">
    <property type="entry name" value="Abhydrolase_1"/>
    <property type="match status" value="1"/>
</dbReference>
<name>A0A2M6UCX7_9BRAD</name>
<dbReference type="RefSeq" id="WP_100177569.1">
    <property type="nucleotide sequence ID" value="NZ_LFJC01000003.1"/>
</dbReference>
<feature type="domain" description="AB hydrolase-1" evidence="1">
    <location>
        <begin position="77"/>
        <end position="314"/>
    </location>
</feature>
<dbReference type="Proteomes" id="UP000228930">
    <property type="component" value="Unassembled WGS sequence"/>
</dbReference>
<evidence type="ECO:0000259" key="1">
    <source>
        <dbReference type="Pfam" id="PF00561"/>
    </source>
</evidence>
<dbReference type="PANTHER" id="PTHR43798:SF33">
    <property type="entry name" value="HYDROLASE, PUTATIVE (AFU_ORTHOLOGUE AFUA_2G14860)-RELATED"/>
    <property type="match status" value="1"/>
</dbReference>
<keyword evidence="2" id="KW-0378">Hydrolase</keyword>
<dbReference type="InterPro" id="IPR000639">
    <property type="entry name" value="Epox_hydrolase-like"/>
</dbReference>
<protein>
    <submittedName>
        <fullName evidence="2">Alpha/beta hydrolase</fullName>
    </submittedName>
</protein>
<evidence type="ECO:0000313" key="3">
    <source>
        <dbReference type="Proteomes" id="UP000228930"/>
    </source>
</evidence>